<proteinExistence type="inferred from homology"/>
<keyword evidence="4" id="KW-0573">Peptidoglycan synthesis</keyword>
<dbReference type="GO" id="GO:0016755">
    <property type="term" value="F:aminoacyltransferase activity"/>
    <property type="evidence" value="ECO:0007669"/>
    <property type="project" value="InterPro"/>
</dbReference>
<organism evidence="8 9">
    <name type="scientific">Acetivibrio mesophilus</name>
    <dbReference type="NCBI Taxonomy" id="2487273"/>
    <lineage>
        <taxon>Bacteria</taxon>
        <taxon>Bacillati</taxon>
        <taxon>Bacillota</taxon>
        <taxon>Clostridia</taxon>
        <taxon>Eubacteriales</taxon>
        <taxon>Oscillospiraceae</taxon>
        <taxon>Acetivibrio</taxon>
    </lineage>
</organism>
<dbReference type="RefSeq" id="WP_128706351.1">
    <property type="nucleotide sequence ID" value="NZ_RLII01000027.1"/>
</dbReference>
<dbReference type="GO" id="GO:0071555">
    <property type="term" value="P:cell wall organization"/>
    <property type="evidence" value="ECO:0007669"/>
    <property type="project" value="UniProtKB-KW"/>
</dbReference>
<dbReference type="GO" id="GO:0009252">
    <property type="term" value="P:peptidoglycan biosynthetic process"/>
    <property type="evidence" value="ECO:0007669"/>
    <property type="project" value="UniProtKB-KW"/>
</dbReference>
<dbReference type="OrthoDB" id="9785911at2"/>
<gene>
    <name evidence="8" type="ORF">EFD62_14555</name>
</gene>
<evidence type="ECO:0000259" key="7">
    <source>
        <dbReference type="Pfam" id="PF13480"/>
    </source>
</evidence>
<dbReference type="Proteomes" id="UP000289166">
    <property type="component" value="Unassembled WGS sequence"/>
</dbReference>
<dbReference type="Pfam" id="PF13480">
    <property type="entry name" value="Acetyltransf_6"/>
    <property type="match status" value="1"/>
</dbReference>
<dbReference type="SUPFAM" id="SSF55729">
    <property type="entry name" value="Acyl-CoA N-acyltransferases (Nat)"/>
    <property type="match status" value="1"/>
</dbReference>
<evidence type="ECO:0000256" key="6">
    <source>
        <dbReference type="ARBA" id="ARBA00023316"/>
    </source>
</evidence>
<evidence type="ECO:0000313" key="9">
    <source>
        <dbReference type="Proteomes" id="UP000289166"/>
    </source>
</evidence>
<dbReference type="GO" id="GO:0008360">
    <property type="term" value="P:regulation of cell shape"/>
    <property type="evidence" value="ECO:0007669"/>
    <property type="project" value="UniProtKB-KW"/>
</dbReference>
<keyword evidence="2 8" id="KW-0808">Transferase</keyword>
<protein>
    <submittedName>
        <fullName evidence="8">GNAT family N-acetyltransferase</fullName>
    </submittedName>
</protein>
<dbReference type="InterPro" id="IPR003447">
    <property type="entry name" value="FEMABX"/>
</dbReference>
<accession>A0A4V1K1U4</accession>
<comment type="similarity">
    <text evidence="1">Belongs to the FemABX family.</text>
</comment>
<dbReference type="InterPro" id="IPR016181">
    <property type="entry name" value="Acyl_CoA_acyltransferase"/>
</dbReference>
<dbReference type="PROSITE" id="PS51191">
    <property type="entry name" value="FEMABX"/>
    <property type="match status" value="1"/>
</dbReference>
<reference evidence="9" key="1">
    <citation type="submission" date="2018-11" db="EMBL/GenBank/DDBJ databases">
        <title>Genome sequencing of a novel mesophilic and cellulolytic organism within the genus Hungateiclostridium.</title>
        <authorList>
            <person name="Rettenmaier R."/>
            <person name="Liebl W."/>
            <person name="Zverlov V."/>
        </authorList>
    </citation>
    <scope>NUCLEOTIDE SEQUENCE [LARGE SCALE GENOMIC DNA]</scope>
    <source>
        <strain evidence="9">N2K1</strain>
    </source>
</reference>
<evidence type="ECO:0000313" key="8">
    <source>
        <dbReference type="EMBL" id="RXE57999.1"/>
    </source>
</evidence>
<evidence type="ECO:0000256" key="1">
    <source>
        <dbReference type="ARBA" id="ARBA00009943"/>
    </source>
</evidence>
<keyword evidence="3" id="KW-0133">Cell shape</keyword>
<keyword evidence="6" id="KW-0961">Cell wall biogenesis/degradation</keyword>
<dbReference type="PANTHER" id="PTHR36174">
    <property type="entry name" value="LIPID II:GLYCINE GLYCYLTRANSFERASE"/>
    <property type="match status" value="1"/>
</dbReference>
<dbReference type="PANTHER" id="PTHR36174:SF1">
    <property type="entry name" value="LIPID II:GLYCINE GLYCYLTRANSFERASE"/>
    <property type="match status" value="1"/>
</dbReference>
<dbReference type="Gene3D" id="3.40.630.30">
    <property type="match status" value="1"/>
</dbReference>
<evidence type="ECO:0000256" key="3">
    <source>
        <dbReference type="ARBA" id="ARBA00022960"/>
    </source>
</evidence>
<evidence type="ECO:0000256" key="2">
    <source>
        <dbReference type="ARBA" id="ARBA00022679"/>
    </source>
</evidence>
<dbReference type="EMBL" id="RLII01000027">
    <property type="protein sequence ID" value="RXE57999.1"/>
    <property type="molecule type" value="Genomic_DNA"/>
</dbReference>
<keyword evidence="5" id="KW-0012">Acyltransferase</keyword>
<feature type="domain" description="BioF2-like acetyltransferase" evidence="7">
    <location>
        <begin position="164"/>
        <end position="292"/>
    </location>
</feature>
<dbReference type="InterPro" id="IPR038740">
    <property type="entry name" value="BioF2-like_GNAT_dom"/>
</dbReference>
<sequence length="352" mass="41575">MVLLMNIDDNEKWNNIVKNFRNFDVYYLAEYVKAFQAHGDGEPKLFFYEDKNFKAINVFMKRDIERDQNFSGKVQSNTFFDAATPYGYGGFLVEGDVTDENLAALEKEYSRLCMDEGIICEFVRFHPVLNNSEMLSSFYDISKLGRTITIELDSQKQIWDSFTSNNRNMIRKAKKSGVEIYWGRSRELFDMFIPMYNQTMDKDDASDYYYFKNDFYNSILEDLKYNSLMFYAVFENKIISMSIILFSNQHMHYHLSTTDREYKSLAPTNLLLYEAACWGSENGYKTFHLGGGLGSREDSLYQFKKGFNKNSNTYFCIGKKIFDREKYDELIKIRKQDQSFDENNLFFPVYRG</sequence>
<evidence type="ECO:0000256" key="5">
    <source>
        <dbReference type="ARBA" id="ARBA00023315"/>
    </source>
</evidence>
<keyword evidence="9" id="KW-1185">Reference proteome</keyword>
<dbReference type="InterPro" id="IPR050644">
    <property type="entry name" value="PG_Glycine_Bridge_Synth"/>
</dbReference>
<comment type="caution">
    <text evidence="8">The sequence shown here is derived from an EMBL/GenBank/DDBJ whole genome shotgun (WGS) entry which is preliminary data.</text>
</comment>
<dbReference type="AlphaFoldDB" id="A0A4V1K1U4"/>
<evidence type="ECO:0000256" key="4">
    <source>
        <dbReference type="ARBA" id="ARBA00022984"/>
    </source>
</evidence>
<name>A0A4V1K1U4_9FIRM</name>